<keyword evidence="9" id="KW-1185">Reference proteome</keyword>
<dbReference type="Pfam" id="PF09138">
    <property type="entry name" value="Urm1"/>
    <property type="match status" value="1"/>
</dbReference>
<keyword evidence="3 5" id="KW-0819">tRNA processing</keyword>
<dbReference type="OrthoDB" id="10248987at2759"/>
<reference evidence="7 9" key="2">
    <citation type="journal article" date="2013" name="Nature">
        <title>Insights into bilaterian evolution from three spiralian genomes.</title>
        <authorList>
            <person name="Simakov O."/>
            <person name="Marletaz F."/>
            <person name="Cho S.J."/>
            <person name="Edsinger-Gonzales E."/>
            <person name="Havlak P."/>
            <person name="Hellsten U."/>
            <person name="Kuo D.H."/>
            <person name="Larsson T."/>
            <person name="Lv J."/>
            <person name="Arendt D."/>
            <person name="Savage R."/>
            <person name="Osoegawa K."/>
            <person name="de Jong P."/>
            <person name="Grimwood J."/>
            <person name="Chapman J.A."/>
            <person name="Shapiro H."/>
            <person name="Aerts A."/>
            <person name="Otillar R.P."/>
            <person name="Terry A.Y."/>
            <person name="Boore J.L."/>
            <person name="Grigoriev I.V."/>
            <person name="Lindberg D.R."/>
            <person name="Seaver E.C."/>
            <person name="Weisblat D.A."/>
            <person name="Putnam N.H."/>
            <person name="Rokhsar D.S."/>
        </authorList>
    </citation>
    <scope>NUCLEOTIDE SEQUENCE</scope>
</reference>
<dbReference type="EMBL" id="AMQM01003497">
    <property type="status" value="NOT_ANNOTATED_CDS"/>
    <property type="molecule type" value="Genomic_DNA"/>
</dbReference>
<dbReference type="HAMAP" id="MF_03048">
    <property type="entry name" value="Urm1"/>
    <property type="match status" value="1"/>
</dbReference>
<dbReference type="STRING" id="6412.T1G9M8"/>
<dbReference type="CTD" id="20217774"/>
<comment type="pathway">
    <text evidence="5 6">tRNA modification; 5-methoxycarbonylmethyl-2-thiouridine-tRNA biosynthesis.</text>
</comment>
<dbReference type="InterPro" id="IPR016155">
    <property type="entry name" value="Mopterin_synth/thiamin_S_b"/>
</dbReference>
<proteinExistence type="inferred from homology"/>
<dbReference type="Proteomes" id="UP000015101">
    <property type="component" value="Unassembled WGS sequence"/>
</dbReference>
<accession>T1G9M8</accession>
<dbReference type="GO" id="GO:0005634">
    <property type="term" value="C:nucleus"/>
    <property type="evidence" value="ECO:0000318"/>
    <property type="project" value="GO_Central"/>
</dbReference>
<dbReference type="InParanoid" id="T1G9M8"/>
<evidence type="ECO:0000313" key="7">
    <source>
        <dbReference type="EMBL" id="ESO07706.1"/>
    </source>
</evidence>
<keyword evidence="4 5" id="KW-0833">Ubl conjugation pathway</keyword>
<dbReference type="SUPFAM" id="SSF54285">
    <property type="entry name" value="MoaD/ThiS"/>
    <property type="match status" value="1"/>
</dbReference>
<dbReference type="GO" id="GO:0032447">
    <property type="term" value="P:protein urmylation"/>
    <property type="evidence" value="ECO:0000318"/>
    <property type="project" value="GO_Central"/>
</dbReference>
<dbReference type="EnsemblMetazoa" id="HelroT98446">
    <property type="protein sequence ID" value="HelroP98446"/>
    <property type="gene ID" value="HelroG98446"/>
</dbReference>
<evidence type="ECO:0000256" key="5">
    <source>
        <dbReference type="HAMAP-Rule" id="MF_03048"/>
    </source>
</evidence>
<keyword evidence="2 5" id="KW-1017">Isopeptide bond</keyword>
<keyword evidence="1 5" id="KW-0963">Cytoplasm</keyword>
<dbReference type="InterPro" id="IPR012675">
    <property type="entry name" value="Beta-grasp_dom_sf"/>
</dbReference>
<evidence type="ECO:0000313" key="9">
    <source>
        <dbReference type="Proteomes" id="UP000015101"/>
    </source>
</evidence>
<dbReference type="PANTHER" id="PTHR14986">
    <property type="entry name" value="RURM1 PROTEIN"/>
    <property type="match status" value="1"/>
</dbReference>
<dbReference type="OMA" id="DYELQPN"/>
<dbReference type="GO" id="GO:0031386">
    <property type="term" value="F:protein tag activity"/>
    <property type="evidence" value="ECO:0000318"/>
    <property type="project" value="GO_Central"/>
</dbReference>
<evidence type="ECO:0000313" key="8">
    <source>
        <dbReference type="EnsemblMetazoa" id="HelroP98446"/>
    </source>
</evidence>
<dbReference type="RefSeq" id="XP_009014317.1">
    <property type="nucleotide sequence ID" value="XM_009016069.1"/>
</dbReference>
<dbReference type="UniPathway" id="UPA00988"/>
<dbReference type="GO" id="GO:0034227">
    <property type="term" value="P:tRNA thio-modification"/>
    <property type="evidence" value="ECO:0007669"/>
    <property type="project" value="UniProtKB-UniRule"/>
</dbReference>
<feature type="cross-link" description="Glycyl lysine isopeptide (Gly-Lys) (interchain with K-? in acceptor proteins)" evidence="5">
    <location>
        <position position="100"/>
    </location>
</feature>
<comment type="subcellular location">
    <subcellularLocation>
        <location evidence="5 6">Cytoplasm</location>
    </subcellularLocation>
</comment>
<dbReference type="AlphaFoldDB" id="T1G9M8"/>
<dbReference type="HOGENOM" id="CLU_148208_0_0_1"/>
<dbReference type="CDD" id="cd01764">
    <property type="entry name" value="Ubl_Urm1"/>
    <property type="match status" value="1"/>
</dbReference>
<dbReference type="PIRSF" id="PIRSF037379">
    <property type="entry name" value="Ubiquitin-related_modifier_1"/>
    <property type="match status" value="1"/>
</dbReference>
<protein>
    <recommendedName>
        <fullName evidence="5">Ubiquitin-related modifier 1 homolog</fullName>
    </recommendedName>
</protein>
<dbReference type="Gene3D" id="3.10.20.30">
    <property type="match status" value="1"/>
</dbReference>
<evidence type="ECO:0000256" key="1">
    <source>
        <dbReference type="ARBA" id="ARBA00022490"/>
    </source>
</evidence>
<dbReference type="InterPro" id="IPR015221">
    <property type="entry name" value="Urm1"/>
</dbReference>
<evidence type="ECO:0000256" key="6">
    <source>
        <dbReference type="RuleBase" id="RU361182"/>
    </source>
</evidence>
<evidence type="ECO:0000256" key="4">
    <source>
        <dbReference type="ARBA" id="ARBA00022786"/>
    </source>
</evidence>
<evidence type="ECO:0000256" key="3">
    <source>
        <dbReference type="ARBA" id="ARBA00022694"/>
    </source>
</evidence>
<comment type="similarity">
    <text evidence="5 6">Belongs to the URM1 family.</text>
</comment>
<dbReference type="eggNOG" id="KOG4146">
    <property type="taxonomic scope" value="Eukaryota"/>
</dbReference>
<comment type="PTM">
    <text evidence="5">C-terminal thiocarboxylation occurs in 2 steps, it is first acyl-adenylated (-COAMP) via the hesA/moeB/thiF part of the MOCS3/UBA4 homolog, then thiocarboxylated (-COSH) via the rhodanese domain of the MOCS3/UBA4 homolog.</text>
</comment>
<dbReference type="GO" id="GO:0005829">
    <property type="term" value="C:cytosol"/>
    <property type="evidence" value="ECO:0007669"/>
    <property type="project" value="UniProtKB-UniRule"/>
</dbReference>
<dbReference type="EMBL" id="KB096183">
    <property type="protein sequence ID" value="ESO07706.1"/>
    <property type="molecule type" value="Genomic_DNA"/>
</dbReference>
<dbReference type="FunCoup" id="T1G9M8">
    <property type="interactions" value="1241"/>
</dbReference>
<dbReference type="GO" id="GO:0002098">
    <property type="term" value="P:tRNA wobble uridine modification"/>
    <property type="evidence" value="ECO:0007669"/>
    <property type="project" value="UniProtKB-UniRule"/>
</dbReference>
<feature type="modified residue" description="1-thioglycine" evidence="5">
    <location>
        <position position="100"/>
    </location>
</feature>
<comment type="function">
    <text evidence="5">Acts as a sulfur carrier required for 2-thiolation of mcm(5)S(2)U at tRNA wobble positions of cytosolic tRNA(Lys), tRNA(Glu) and tRNA(Gln). Serves as sulfur donor in tRNA 2-thiolation reaction by being thiocarboxylated (-COSH) at its C-terminus by the MOCS3/UBA4 homolog. The sulfur is then transferred to tRNA to form 2-thiolation of mcm(5)S(2)U. Also acts as a ubiquitin-like protein (UBL) that is covalently conjugated via an isopeptide bond to lysine residues of target proteins. The thiocarboxylated form serves as substrate for conjugation and oxidative stress specifically induces the formation of UBL-protein conjugates.</text>
</comment>
<sequence>MNILIEFRGGAELMFDHMKLHNITLPLPDEEQPPWTMKLLLDWIKLNMIRENADLFIQAGTIKPGILVLINDEDWELCGQLDYEIQDNDQIVFISTLHGG</sequence>
<name>T1G9M8_HELRO</name>
<evidence type="ECO:0000256" key="2">
    <source>
        <dbReference type="ARBA" id="ARBA00022499"/>
    </source>
</evidence>
<reference evidence="8" key="3">
    <citation type="submission" date="2015-06" db="UniProtKB">
        <authorList>
            <consortium name="EnsemblMetazoa"/>
        </authorList>
    </citation>
    <scope>IDENTIFICATION</scope>
</reference>
<dbReference type="KEGG" id="hro:HELRODRAFT_98446"/>
<gene>
    <name evidence="8" type="primary">20217774</name>
    <name evidence="7" type="ORF">HELRODRAFT_98446</name>
</gene>
<reference evidence="9" key="1">
    <citation type="submission" date="2012-12" db="EMBL/GenBank/DDBJ databases">
        <authorList>
            <person name="Hellsten U."/>
            <person name="Grimwood J."/>
            <person name="Chapman J.A."/>
            <person name="Shapiro H."/>
            <person name="Aerts A."/>
            <person name="Otillar R.P."/>
            <person name="Terry A.Y."/>
            <person name="Boore J.L."/>
            <person name="Simakov O."/>
            <person name="Marletaz F."/>
            <person name="Cho S.-J."/>
            <person name="Edsinger-Gonzales E."/>
            <person name="Havlak P."/>
            <person name="Kuo D.-H."/>
            <person name="Larsson T."/>
            <person name="Lv J."/>
            <person name="Arendt D."/>
            <person name="Savage R."/>
            <person name="Osoegawa K."/>
            <person name="de Jong P."/>
            <person name="Lindberg D.R."/>
            <person name="Seaver E.C."/>
            <person name="Weisblat D.A."/>
            <person name="Putnam N.H."/>
            <person name="Grigoriev I.V."/>
            <person name="Rokhsar D.S."/>
        </authorList>
    </citation>
    <scope>NUCLEOTIDE SEQUENCE</scope>
</reference>
<organism evidence="8 9">
    <name type="scientific">Helobdella robusta</name>
    <name type="common">Californian leech</name>
    <dbReference type="NCBI Taxonomy" id="6412"/>
    <lineage>
        <taxon>Eukaryota</taxon>
        <taxon>Metazoa</taxon>
        <taxon>Spiralia</taxon>
        <taxon>Lophotrochozoa</taxon>
        <taxon>Annelida</taxon>
        <taxon>Clitellata</taxon>
        <taxon>Hirudinea</taxon>
        <taxon>Rhynchobdellida</taxon>
        <taxon>Glossiphoniidae</taxon>
        <taxon>Helobdella</taxon>
    </lineage>
</organism>
<dbReference type="GeneID" id="20217774"/>